<keyword evidence="1" id="KW-1133">Transmembrane helix</keyword>
<keyword evidence="1" id="KW-0472">Membrane</keyword>
<comment type="caution">
    <text evidence="2">The sequence shown here is derived from an EMBL/GenBank/DDBJ whole genome shotgun (WGS) entry which is preliminary data.</text>
</comment>
<evidence type="ECO:0000313" key="3">
    <source>
        <dbReference type="Proteomes" id="UP000585681"/>
    </source>
</evidence>
<evidence type="ECO:0008006" key="4">
    <source>
        <dbReference type="Google" id="ProtNLM"/>
    </source>
</evidence>
<reference evidence="2" key="1">
    <citation type="submission" date="2020-08" db="EMBL/GenBank/DDBJ databases">
        <title>Genomic Encyclopedia of Type Strains, Phase IV (KMG-IV): sequencing the most valuable type-strain genomes for metagenomic binning, comparative biology and taxonomic classification.</title>
        <authorList>
            <person name="Goeker M."/>
        </authorList>
    </citation>
    <scope>NUCLEOTIDE SEQUENCE [LARGE SCALE GENOMIC DNA]</scope>
    <source>
        <strain evidence="2">DSM 105040</strain>
    </source>
</reference>
<dbReference type="Proteomes" id="UP000585681">
    <property type="component" value="Unassembled WGS sequence"/>
</dbReference>
<accession>A0A840C6E2</accession>
<name>A0A840C6E2_9RHOB</name>
<gene>
    <name evidence="2" type="ORF">GGR17_000441</name>
</gene>
<proteinExistence type="predicted"/>
<feature type="transmembrane region" description="Helical" evidence="1">
    <location>
        <begin position="105"/>
        <end position="124"/>
    </location>
</feature>
<protein>
    <recommendedName>
        <fullName evidence="4">Glycosyltransferase RgtA/B/C/D-like domain-containing protein</fullName>
    </recommendedName>
</protein>
<feature type="transmembrane region" description="Helical" evidence="1">
    <location>
        <begin position="472"/>
        <end position="491"/>
    </location>
</feature>
<organism evidence="2 3">
    <name type="scientific">Actibacterium naphthalenivorans</name>
    <dbReference type="NCBI Taxonomy" id="1614693"/>
    <lineage>
        <taxon>Bacteria</taxon>
        <taxon>Pseudomonadati</taxon>
        <taxon>Pseudomonadota</taxon>
        <taxon>Alphaproteobacteria</taxon>
        <taxon>Rhodobacterales</taxon>
        <taxon>Roseobacteraceae</taxon>
        <taxon>Actibacterium</taxon>
    </lineage>
</organism>
<dbReference type="AlphaFoldDB" id="A0A840C6E2"/>
<feature type="transmembrane region" description="Helical" evidence="1">
    <location>
        <begin position="228"/>
        <end position="244"/>
    </location>
</feature>
<feature type="transmembrane region" description="Helical" evidence="1">
    <location>
        <begin position="188"/>
        <end position="216"/>
    </location>
</feature>
<feature type="transmembrane region" description="Helical" evidence="1">
    <location>
        <begin position="437"/>
        <end position="460"/>
    </location>
</feature>
<dbReference type="EMBL" id="JACIEQ010000001">
    <property type="protein sequence ID" value="MBB4020650.1"/>
    <property type="molecule type" value="Genomic_DNA"/>
</dbReference>
<evidence type="ECO:0000256" key="1">
    <source>
        <dbReference type="SAM" id="Phobius"/>
    </source>
</evidence>
<keyword evidence="3" id="KW-1185">Reference proteome</keyword>
<dbReference type="RefSeq" id="WP_054538266.1">
    <property type="nucleotide sequence ID" value="NZ_JACIEQ010000001.1"/>
</dbReference>
<feature type="transmembrane region" description="Helical" evidence="1">
    <location>
        <begin position="164"/>
        <end position="181"/>
    </location>
</feature>
<feature type="transmembrane region" description="Helical" evidence="1">
    <location>
        <begin position="21"/>
        <end position="39"/>
    </location>
</feature>
<keyword evidence="1" id="KW-0812">Transmembrane</keyword>
<evidence type="ECO:0000313" key="2">
    <source>
        <dbReference type="EMBL" id="MBB4020650.1"/>
    </source>
</evidence>
<feature type="transmembrane region" description="Helical" evidence="1">
    <location>
        <begin position="406"/>
        <end position="431"/>
    </location>
</feature>
<sequence>MTDDAAAFKLTDPRREALRSGLWYAAALAACLVVLVLNGKPLFYFDTGSYIDQGEAALRQAGLLERRVPGAPGAGHAPGADDTVNGSRSAVFSVVMAALAQGGNLAALTLLNALAVIIAVWLPARIAARLYCPPRPVAALVGLSLIAAATGSLPFYVAYLMPDTFAPVLLLVIATLTVFARDMKPWEVILALLLGVFAVVSHLSHLAIALLLVPVSLVVSPLLARRRWWLPPLLVALIAAGGIAERSLFKVAAATVGDSEVVYNPFLTARLIEDGPGLRFLERNCPDASIATCALYDALSLSDDPWRLTATHIIFEDSRRLGSFKLMTPEDQRAVAQEQVPFFLMVLKALPARTVYAFAHNTMTQVALFRVDMTVPTERMIAKLSGHKGLGPDGFSGGRLTQDTGWLAVVTPIQGMIYSLSFAALLVLVLWPGFATPYLKALAIMLVLGILANAFVCGGISQPATRYGGRVIWLLPMAATLLLMFTETVSVRRLAPLVIEP</sequence>
<feature type="transmembrane region" description="Helical" evidence="1">
    <location>
        <begin position="136"/>
        <end position="158"/>
    </location>
</feature>